<feature type="chain" id="PRO_5001830238" evidence="2">
    <location>
        <begin position="20"/>
        <end position="192"/>
    </location>
</feature>
<evidence type="ECO:0000313" key="4">
    <source>
        <dbReference type="EMBL" id="KFM71663.1"/>
    </source>
</evidence>
<dbReference type="InterPro" id="IPR000566">
    <property type="entry name" value="Lipocln_cytosolic_FA-bd_dom"/>
</dbReference>
<name>A0A087U2S4_STEMI</name>
<dbReference type="PIRSF" id="PIRSF036893">
    <property type="entry name" value="Lipocalin_ApoD"/>
    <property type="match status" value="1"/>
</dbReference>
<protein>
    <submittedName>
        <fullName evidence="4">Apolipoprotein D</fullName>
    </submittedName>
</protein>
<comment type="similarity">
    <text evidence="1">Belongs to the calycin superfamily. Lipocalin family.</text>
</comment>
<dbReference type="OrthoDB" id="6728016at2759"/>
<feature type="signal peptide" evidence="2">
    <location>
        <begin position="1"/>
        <end position="19"/>
    </location>
</feature>
<dbReference type="Gene3D" id="2.40.128.20">
    <property type="match status" value="1"/>
</dbReference>
<feature type="non-terminal residue" evidence="4">
    <location>
        <position position="192"/>
    </location>
</feature>
<keyword evidence="5" id="KW-1185">Reference proteome</keyword>
<organism evidence="4 5">
    <name type="scientific">Stegodyphus mimosarum</name>
    <name type="common">African social velvet spider</name>
    <dbReference type="NCBI Taxonomy" id="407821"/>
    <lineage>
        <taxon>Eukaryota</taxon>
        <taxon>Metazoa</taxon>
        <taxon>Ecdysozoa</taxon>
        <taxon>Arthropoda</taxon>
        <taxon>Chelicerata</taxon>
        <taxon>Arachnida</taxon>
        <taxon>Araneae</taxon>
        <taxon>Araneomorphae</taxon>
        <taxon>Entelegynae</taxon>
        <taxon>Eresoidea</taxon>
        <taxon>Eresidae</taxon>
        <taxon>Stegodyphus</taxon>
    </lineage>
</organism>
<feature type="domain" description="Lipocalin/cytosolic fatty-acid binding" evidence="3">
    <location>
        <begin position="115"/>
        <end position="182"/>
    </location>
</feature>
<dbReference type="EMBL" id="KK117880">
    <property type="protein sequence ID" value="KFM71663.1"/>
    <property type="molecule type" value="Genomic_DNA"/>
</dbReference>
<evidence type="ECO:0000256" key="2">
    <source>
        <dbReference type="SAM" id="SignalP"/>
    </source>
</evidence>
<dbReference type="PANTHER" id="PTHR10612">
    <property type="entry name" value="APOLIPOPROTEIN D"/>
    <property type="match status" value="1"/>
</dbReference>
<reference evidence="4 5" key="1">
    <citation type="submission" date="2013-11" db="EMBL/GenBank/DDBJ databases">
        <title>Genome sequencing of Stegodyphus mimosarum.</title>
        <authorList>
            <person name="Bechsgaard J."/>
        </authorList>
    </citation>
    <scope>NUCLEOTIDE SEQUENCE [LARGE SCALE GENOMIC DNA]</scope>
</reference>
<accession>A0A087U2S4</accession>
<dbReference type="InterPro" id="IPR012674">
    <property type="entry name" value="Calycin"/>
</dbReference>
<evidence type="ECO:0000256" key="1">
    <source>
        <dbReference type="ARBA" id="ARBA00006889"/>
    </source>
</evidence>
<dbReference type="SUPFAM" id="SSF50814">
    <property type="entry name" value="Lipocalins"/>
    <property type="match status" value="1"/>
</dbReference>
<evidence type="ECO:0000313" key="5">
    <source>
        <dbReference type="Proteomes" id="UP000054359"/>
    </source>
</evidence>
<dbReference type="Pfam" id="PF00061">
    <property type="entry name" value="Lipocalin"/>
    <property type="match status" value="1"/>
</dbReference>
<dbReference type="PANTHER" id="PTHR10612:SF34">
    <property type="entry name" value="APOLIPOPROTEIN D"/>
    <property type="match status" value="1"/>
</dbReference>
<dbReference type="Proteomes" id="UP000054359">
    <property type="component" value="Unassembled WGS sequence"/>
</dbReference>
<gene>
    <name evidence="4" type="ORF">X975_08474</name>
</gene>
<dbReference type="AlphaFoldDB" id="A0A087U2S4"/>
<dbReference type="GO" id="GO:0006629">
    <property type="term" value="P:lipid metabolic process"/>
    <property type="evidence" value="ECO:0007669"/>
    <property type="project" value="TreeGrafter"/>
</dbReference>
<dbReference type="STRING" id="407821.A0A087U2S4"/>
<dbReference type="GO" id="GO:0005737">
    <property type="term" value="C:cytoplasm"/>
    <property type="evidence" value="ECO:0007669"/>
    <property type="project" value="TreeGrafter"/>
</dbReference>
<evidence type="ECO:0000259" key="3">
    <source>
        <dbReference type="Pfam" id="PF00061"/>
    </source>
</evidence>
<proteinExistence type="inferred from homology"/>
<sequence>MSVMLVLAVVLSVLAGCHANSYRMGGCPRVTVMKSLDFDRFSGDWYVVKRFNPMATCTKISIEKGPEDVYTVNETSRPFGLNLGFNNQYMKARKVKFLRNDTNSIFRVDRNYAHFALSTFGVVNTDYDNYAVVWGCDPVLFGSIQNIDILARDPKPSADVLTSAKNVIKEMGVDSSPLENVHQSGCQPASQS</sequence>
<keyword evidence="2" id="KW-0732">Signal</keyword>
<dbReference type="OMA" id="YHLGACP"/>
<keyword evidence="4" id="KW-0449">Lipoprotein</keyword>
<dbReference type="GO" id="GO:0000302">
    <property type="term" value="P:response to reactive oxygen species"/>
    <property type="evidence" value="ECO:0007669"/>
    <property type="project" value="TreeGrafter"/>
</dbReference>
<dbReference type="InterPro" id="IPR022271">
    <property type="entry name" value="Lipocalin_ApoD"/>
</dbReference>